<feature type="region of interest" description="Disordered" evidence="4">
    <location>
        <begin position="25"/>
        <end position="46"/>
    </location>
</feature>
<dbReference type="SUPFAM" id="SSF48239">
    <property type="entry name" value="Terpenoid cyclases/Protein prenyltransferases"/>
    <property type="match status" value="1"/>
</dbReference>
<organism evidence="7 8">
    <name type="scientific">Elaeis guineensis var. tenera</name>
    <name type="common">Oil palm</name>
    <dbReference type="NCBI Taxonomy" id="51953"/>
    <lineage>
        <taxon>Eukaryota</taxon>
        <taxon>Viridiplantae</taxon>
        <taxon>Streptophyta</taxon>
        <taxon>Embryophyta</taxon>
        <taxon>Tracheophyta</taxon>
        <taxon>Spermatophyta</taxon>
        <taxon>Magnoliopsida</taxon>
        <taxon>Liliopsida</taxon>
        <taxon>Arecaceae</taxon>
        <taxon>Arecoideae</taxon>
        <taxon>Cocoseae</taxon>
        <taxon>Elaeidinae</taxon>
        <taxon>Elaeis</taxon>
    </lineage>
</organism>
<evidence type="ECO:0000256" key="4">
    <source>
        <dbReference type="SAM" id="MobiDB-lite"/>
    </source>
</evidence>
<evidence type="ECO:0000256" key="1">
    <source>
        <dbReference type="ARBA" id="ARBA00001946"/>
    </source>
</evidence>
<dbReference type="GO" id="GO:0016102">
    <property type="term" value="P:diterpenoid biosynthetic process"/>
    <property type="evidence" value="ECO:0007669"/>
    <property type="project" value="TreeGrafter"/>
</dbReference>
<proteinExistence type="predicted"/>
<dbReference type="GO" id="GO:0010333">
    <property type="term" value="F:terpene synthase activity"/>
    <property type="evidence" value="ECO:0007669"/>
    <property type="project" value="InterPro"/>
</dbReference>
<dbReference type="SFLD" id="SFLDG01019">
    <property type="entry name" value="Terpene_Cyclase_Like_1_C_Termi"/>
    <property type="match status" value="1"/>
</dbReference>
<protein>
    <submittedName>
        <fullName evidence="8">Bifunctional levopimaradiene synthase, chloroplastic</fullName>
    </submittedName>
</protein>
<dbReference type="InterPro" id="IPR050148">
    <property type="entry name" value="Terpene_synthase-like"/>
</dbReference>
<dbReference type="AlphaFoldDB" id="A0A6J0PDW6"/>
<keyword evidence="3" id="KW-0460">Magnesium</keyword>
<dbReference type="InterPro" id="IPR034741">
    <property type="entry name" value="Terpene_cyclase-like_1_C"/>
</dbReference>
<dbReference type="Gene3D" id="1.50.10.130">
    <property type="entry name" value="Terpene synthase, N-terminal domain"/>
    <property type="match status" value="1"/>
</dbReference>
<dbReference type="Pfam" id="PF01397">
    <property type="entry name" value="Terpene_synth"/>
    <property type="match status" value="1"/>
</dbReference>
<evidence type="ECO:0000313" key="8">
    <source>
        <dbReference type="RefSeq" id="XP_019703270.2"/>
    </source>
</evidence>
<keyword evidence="7" id="KW-1185">Reference proteome</keyword>
<evidence type="ECO:0000259" key="5">
    <source>
        <dbReference type="Pfam" id="PF01397"/>
    </source>
</evidence>
<dbReference type="InterPro" id="IPR005630">
    <property type="entry name" value="Terpene_synthase_metal-bd"/>
</dbReference>
<dbReference type="InterPro" id="IPR001906">
    <property type="entry name" value="Terpene_synth_N"/>
</dbReference>
<dbReference type="PANTHER" id="PTHR31739:SF25">
    <property type="entry name" value="(E,E)-GERANYLLINALOOL SYNTHASE"/>
    <property type="match status" value="1"/>
</dbReference>
<dbReference type="Gene3D" id="1.10.600.10">
    <property type="entry name" value="Farnesyl Diphosphate Synthase"/>
    <property type="match status" value="1"/>
</dbReference>
<evidence type="ECO:0000313" key="7">
    <source>
        <dbReference type="Proteomes" id="UP000504607"/>
    </source>
</evidence>
<dbReference type="OrthoDB" id="775992at2759"/>
<reference evidence="8" key="1">
    <citation type="submission" date="2025-08" db="UniProtKB">
        <authorList>
            <consortium name="RefSeq"/>
        </authorList>
    </citation>
    <scope>IDENTIFICATION</scope>
</reference>
<name>A0A6J0PDW6_ELAGV</name>
<feature type="domain" description="Terpene synthase N-terminal" evidence="5">
    <location>
        <begin position="53"/>
        <end position="241"/>
    </location>
</feature>
<comment type="cofactor">
    <cofactor evidence="1">
        <name>Mg(2+)</name>
        <dbReference type="ChEBI" id="CHEBI:18420"/>
    </cofactor>
</comment>
<dbReference type="InParanoid" id="A0A6J0PDW6"/>
<dbReference type="SFLD" id="SFLDS00005">
    <property type="entry name" value="Isoprenoid_Synthase_Type_I"/>
    <property type="match status" value="1"/>
</dbReference>
<evidence type="ECO:0000256" key="3">
    <source>
        <dbReference type="ARBA" id="ARBA00022842"/>
    </source>
</evidence>
<dbReference type="SUPFAM" id="SSF48576">
    <property type="entry name" value="Terpenoid synthases"/>
    <property type="match status" value="1"/>
</dbReference>
<dbReference type="InterPro" id="IPR008930">
    <property type="entry name" value="Terpenoid_cyclase/PrenylTrfase"/>
</dbReference>
<feature type="non-terminal residue" evidence="8">
    <location>
        <position position="524"/>
    </location>
</feature>
<gene>
    <name evidence="8" type="primary">LOC109505268</name>
</gene>
<keyword evidence="2" id="KW-0479">Metal-binding</keyword>
<accession>A0A6J0PDW6</accession>
<dbReference type="InterPro" id="IPR008949">
    <property type="entry name" value="Isoprenoid_synthase_dom_sf"/>
</dbReference>
<evidence type="ECO:0000259" key="6">
    <source>
        <dbReference type="Pfam" id="PF03936"/>
    </source>
</evidence>
<feature type="domain" description="Terpene synthase metal-binding" evidence="6">
    <location>
        <begin position="303"/>
        <end position="523"/>
    </location>
</feature>
<dbReference type="RefSeq" id="XP_019703270.2">
    <property type="nucleotide sequence ID" value="XM_019847711.2"/>
</dbReference>
<dbReference type="InterPro" id="IPR036965">
    <property type="entry name" value="Terpene_synth_N_sf"/>
</dbReference>
<dbReference type="GO" id="GO:0000287">
    <property type="term" value="F:magnesium ion binding"/>
    <property type="evidence" value="ECO:0007669"/>
    <property type="project" value="InterPro"/>
</dbReference>
<dbReference type="Pfam" id="PF03936">
    <property type="entry name" value="Terpene_synth_C"/>
    <property type="match status" value="1"/>
</dbReference>
<dbReference type="Proteomes" id="UP000504607">
    <property type="component" value="Unplaced"/>
</dbReference>
<sequence length="524" mass="60575">MALSSPLAQPPTPSYPRSIMIHRPSALPVSPGRHLRQPLSPSPQLRRMRSSSHHFLFAHPKQEAGFMQAEENEEDLIGAIEEELASIETCVTDTAARFEALTLVDLMERLGIQRYFQHQIQRILQTTYMQWDDKRGLNDAKATVLAFRLLRLHGFQVSAGVLMALEGGKKSFYDCFSVDSPTNVSAMLNLYRCSQTGFPSESKIMGEAQEFARSQLLDVMSERNPTLLQTNNLRIEVNFALELPRQRLLPRLESRSIIRQLWPGNESTRKYLKLAKLDLQKLRKLYQRELEELERWWQRFGLDEVKCARKRVVQCYFVVGPNMYEPHFSSFRLAYTKCALLTTILDDLFDDKSYDLQELRRFNETFRRWDSSLINDLPQHKLLFKGIDDTYLEMAAEANRVQGRDILPIFKHLWAEYAACFLKEAEWMHSEHIPSYEEYMQCATVSIGVKIITWTSAFLLGEKITDEMLGHIGPDSRFMDLVGIVGRLSNDLTTFPRELREGKLATGVGCYMRDHPDCTQEEVM</sequence>
<dbReference type="PANTHER" id="PTHR31739">
    <property type="entry name" value="ENT-COPALYL DIPHOSPHATE SYNTHASE, CHLOROPLASTIC"/>
    <property type="match status" value="1"/>
</dbReference>
<evidence type="ECO:0000256" key="2">
    <source>
        <dbReference type="ARBA" id="ARBA00022723"/>
    </source>
</evidence>